<dbReference type="Pfam" id="PF13560">
    <property type="entry name" value="HTH_31"/>
    <property type="match status" value="1"/>
</dbReference>
<proteinExistence type="predicted"/>
<keyword evidence="3" id="KW-1185">Reference proteome</keyword>
<organism evidence="2 3">
    <name type="scientific">Kitasatospora aburaviensis</name>
    <dbReference type="NCBI Taxonomy" id="67265"/>
    <lineage>
        <taxon>Bacteria</taxon>
        <taxon>Bacillati</taxon>
        <taxon>Actinomycetota</taxon>
        <taxon>Actinomycetes</taxon>
        <taxon>Kitasatosporales</taxon>
        <taxon>Streptomycetaceae</taxon>
        <taxon>Kitasatospora</taxon>
    </lineage>
</organism>
<dbReference type="CDD" id="cd00093">
    <property type="entry name" value="HTH_XRE"/>
    <property type="match status" value="1"/>
</dbReference>
<sequence>MGDVRRGGASGEARPESAEDLTEVSDFFRALGKQIKLLRERAGMTQKELAGHVGYTEALIGAVERGKRTPQPELLDAADKLLDAGGLLSIAKEDVQRAKAKARVRHPAWFRDYAGLEEEAIELHDFSMVDVPGLLQTEAHARAVFAMRQPLLTEEVIEMRVAARMARQEILTRWPRAIFSWVIDEGVLHRPLGGADVHAAQLRRLLEVGQTRGMVIQVLPLDRTEHAGMDGPFILITPKGRPQNAYIEVQTSSRLISDQEEVRILNARYGTLRAQAHTPQESLSLIEKMLGER</sequence>
<dbReference type="InterPro" id="IPR043917">
    <property type="entry name" value="DUF5753"/>
</dbReference>
<comment type="caution">
    <text evidence="2">The sequence shown here is derived from an EMBL/GenBank/DDBJ whole genome shotgun (WGS) entry which is preliminary data.</text>
</comment>
<evidence type="ECO:0000313" key="3">
    <source>
        <dbReference type="Proteomes" id="UP001596067"/>
    </source>
</evidence>
<dbReference type="SMART" id="SM00530">
    <property type="entry name" value="HTH_XRE"/>
    <property type="match status" value="1"/>
</dbReference>
<dbReference type="SUPFAM" id="SSF47413">
    <property type="entry name" value="lambda repressor-like DNA-binding domains"/>
    <property type="match status" value="1"/>
</dbReference>
<dbReference type="RefSeq" id="WP_313766199.1">
    <property type="nucleotide sequence ID" value="NZ_BAAAVH010000072.1"/>
</dbReference>
<dbReference type="EMBL" id="JBHSOD010000001">
    <property type="protein sequence ID" value="MFC5883388.1"/>
    <property type="molecule type" value="Genomic_DNA"/>
</dbReference>
<feature type="domain" description="HTH cro/C1-type" evidence="1">
    <location>
        <begin position="35"/>
        <end position="75"/>
    </location>
</feature>
<evidence type="ECO:0000313" key="2">
    <source>
        <dbReference type="EMBL" id="MFC5883388.1"/>
    </source>
</evidence>
<dbReference type="Pfam" id="PF19054">
    <property type="entry name" value="DUF5753"/>
    <property type="match status" value="1"/>
</dbReference>
<dbReference type="Gene3D" id="1.10.260.40">
    <property type="entry name" value="lambda repressor-like DNA-binding domains"/>
    <property type="match status" value="1"/>
</dbReference>
<dbReference type="Proteomes" id="UP001596067">
    <property type="component" value="Unassembled WGS sequence"/>
</dbReference>
<protein>
    <submittedName>
        <fullName evidence="2">Helix-turn-helix transcriptional regulator</fullName>
    </submittedName>
</protein>
<evidence type="ECO:0000259" key="1">
    <source>
        <dbReference type="PROSITE" id="PS50943"/>
    </source>
</evidence>
<dbReference type="PROSITE" id="PS50943">
    <property type="entry name" value="HTH_CROC1"/>
    <property type="match status" value="1"/>
</dbReference>
<gene>
    <name evidence="2" type="ORF">ACFP0N_00165</name>
</gene>
<dbReference type="InterPro" id="IPR001387">
    <property type="entry name" value="Cro/C1-type_HTH"/>
</dbReference>
<name>A0ABW1EQS6_9ACTN</name>
<accession>A0ABW1EQS6</accession>
<dbReference type="InterPro" id="IPR010982">
    <property type="entry name" value="Lambda_DNA-bd_dom_sf"/>
</dbReference>
<reference evidence="3" key="1">
    <citation type="journal article" date="2019" name="Int. J. Syst. Evol. Microbiol.">
        <title>The Global Catalogue of Microorganisms (GCM) 10K type strain sequencing project: providing services to taxonomists for standard genome sequencing and annotation.</title>
        <authorList>
            <consortium name="The Broad Institute Genomics Platform"/>
            <consortium name="The Broad Institute Genome Sequencing Center for Infectious Disease"/>
            <person name="Wu L."/>
            <person name="Ma J."/>
        </authorList>
    </citation>
    <scope>NUCLEOTIDE SEQUENCE [LARGE SCALE GENOMIC DNA]</scope>
    <source>
        <strain evidence="3">CGMCC 4.1469</strain>
    </source>
</reference>